<dbReference type="EMBL" id="JACXAE010000050">
    <property type="protein sequence ID" value="MBD2773299.1"/>
    <property type="molecule type" value="Genomic_DNA"/>
</dbReference>
<dbReference type="InterPro" id="IPR019734">
    <property type="entry name" value="TPR_rpt"/>
</dbReference>
<dbReference type="Gene3D" id="1.25.40.10">
    <property type="entry name" value="Tetratricopeptide repeat domain"/>
    <property type="match status" value="3"/>
</dbReference>
<dbReference type="InterPro" id="IPR024983">
    <property type="entry name" value="CHAT_dom"/>
</dbReference>
<evidence type="ECO:0000256" key="1">
    <source>
        <dbReference type="PROSITE-ProRule" id="PRU00339"/>
    </source>
</evidence>
<sequence length="955" mass="106749">MRLPDLNWRLAIAAMLLGLTSPLYPQPVLTTTISHSTFQQAKQLYDLGVEQYNQRQFSQALKTYQKVLEIYRHGKQEDIAKTLYAIGITYIQLAQYQNASDFLNQALVLYRNIGERHRICDTLNSLGAVYNHLGNYSQALSYYQQALAISPEVGVTADILNNIGGIYQATGQYNKALEYYQRTLDIHQKIGNKTSIAHTLNSIGGVYYEQGQYSQALKLSQLALANAQSAQNLREQGNILNNIGLIESELGQYISAIQYYQQSLAIRRKIGDYSGVGTTLNNLGFAYNHMKKHSQALEFYQQAYSVFRSIGNQANVGKTLNNIGFTYQALGQYSLALKSLEEALAILQKVGTRPSVGRTLDSIGTVYKSLGKYSQALEAYQQALVISREAAQRQTVRVILSNIGDVLAKQNQPKLAIIFYKQSVNVTEAIRKELRSLAPKQQQSYTVTIADTYRRLADLLLQEDRVLEAQQVLDLLKVQELDDYLRNVRGNEKTALGIDALPPEKQINDGLDTILNRQIQLGKKLAELQNIPLDKRNQEQVNQIAQITKQQQEISQEFNEFLKSEEVVAALAQLNSTARQQSVPLRLLKTLPDNLQRLNQNAVLLYPLILENRLELVLTTPYTPPIRRKVEVKKEELNRAIVELRQALENPDANVKVAAQKLYNWLIKPIEKELAAANAKTIIYAPDGQLRYIPLSALYDGKQWLVQRFRTNYITAVSLTELDTKPLPKIQILAGATTGRHIVTVGSAALAFSSLPYAGAEVENLAAMMPGTKKLLDSEFSREKTIPFLNNYTFVHMATHAMFVTGKPEDSFILLGDGDKITLAEIQNWSLPNVDLVVLSGCQTAISGNGEEILGFGYQMQDAGARAAIASLWKVNDGGTQALMSTFYAALRQGITKAEALRYSQIAMITGNYSEIAPQDRGILQSTRDRLPPKVTDRLSHPYYWAPFILIGNGL</sequence>
<evidence type="ECO:0000313" key="4">
    <source>
        <dbReference type="Proteomes" id="UP000629098"/>
    </source>
</evidence>
<dbReference type="InterPro" id="IPR011716">
    <property type="entry name" value="TPR-3"/>
</dbReference>
<dbReference type="PROSITE" id="PS50005">
    <property type="entry name" value="TPR"/>
    <property type="match status" value="7"/>
</dbReference>
<comment type="caution">
    <text evidence="3">The sequence shown here is derived from an EMBL/GenBank/DDBJ whole genome shotgun (WGS) entry which is preliminary data.</text>
</comment>
<name>A0A8J6XKM2_9CYAN</name>
<dbReference type="InterPro" id="IPR011990">
    <property type="entry name" value="TPR-like_helical_dom_sf"/>
</dbReference>
<dbReference type="PROSITE" id="PS50293">
    <property type="entry name" value="TPR_REGION"/>
    <property type="match status" value="2"/>
</dbReference>
<evidence type="ECO:0000259" key="2">
    <source>
        <dbReference type="Pfam" id="PF12770"/>
    </source>
</evidence>
<feature type="domain" description="CHAT" evidence="2">
    <location>
        <begin position="658"/>
        <end position="953"/>
    </location>
</feature>
<protein>
    <submittedName>
        <fullName evidence="3">Tetratricopeptide repeat protein</fullName>
    </submittedName>
</protein>
<keyword evidence="1" id="KW-0802">TPR repeat</keyword>
<accession>A0A8J6XKM2</accession>
<feature type="repeat" description="TPR" evidence="1">
    <location>
        <begin position="41"/>
        <end position="74"/>
    </location>
</feature>
<dbReference type="Pfam" id="PF07720">
    <property type="entry name" value="TPR_3"/>
    <property type="match status" value="1"/>
</dbReference>
<feature type="repeat" description="TPR" evidence="1">
    <location>
        <begin position="317"/>
        <end position="350"/>
    </location>
</feature>
<dbReference type="PANTHER" id="PTHR10098:SF112">
    <property type="entry name" value="SLR0380 PROTEIN"/>
    <property type="match status" value="1"/>
</dbReference>
<dbReference type="SMART" id="SM00028">
    <property type="entry name" value="TPR"/>
    <property type="match status" value="10"/>
</dbReference>
<dbReference type="Pfam" id="PF12770">
    <property type="entry name" value="CHAT"/>
    <property type="match status" value="1"/>
</dbReference>
<dbReference type="PANTHER" id="PTHR10098">
    <property type="entry name" value="RAPSYN-RELATED"/>
    <property type="match status" value="1"/>
</dbReference>
<gene>
    <name evidence="3" type="ORF">ICL16_14775</name>
</gene>
<dbReference type="Pfam" id="PF13424">
    <property type="entry name" value="TPR_12"/>
    <property type="match status" value="4"/>
</dbReference>
<feature type="repeat" description="TPR" evidence="1">
    <location>
        <begin position="157"/>
        <end position="190"/>
    </location>
</feature>
<reference evidence="3" key="1">
    <citation type="submission" date="2020-09" db="EMBL/GenBank/DDBJ databases">
        <title>Iningainema tapete sp. nov. (Scytonemataceae, Cyanobacteria) from greenhouses in central Florida (USA) produces two types of nodularin with biosynthetic potential for microcystin-LR and anabaenopeptins.</title>
        <authorList>
            <person name="Berthold D.E."/>
            <person name="Lefler F.W."/>
            <person name="Huang I.-S."/>
            <person name="Abdulla H."/>
            <person name="Zimba P.V."/>
            <person name="Laughinghouse H.D. IV."/>
        </authorList>
    </citation>
    <scope>NUCLEOTIDE SEQUENCE</scope>
    <source>
        <strain evidence="3">BLCCT55</strain>
    </source>
</reference>
<dbReference type="AlphaFoldDB" id="A0A8J6XKM2"/>
<keyword evidence="4" id="KW-1185">Reference proteome</keyword>
<dbReference type="SUPFAM" id="SSF48452">
    <property type="entry name" value="TPR-like"/>
    <property type="match status" value="3"/>
</dbReference>
<feature type="repeat" description="TPR" evidence="1">
    <location>
        <begin position="80"/>
        <end position="113"/>
    </location>
</feature>
<feature type="repeat" description="TPR" evidence="1">
    <location>
        <begin position="357"/>
        <end position="390"/>
    </location>
</feature>
<dbReference type="RefSeq" id="WP_190828888.1">
    <property type="nucleotide sequence ID" value="NZ_CAWPPI010000050.1"/>
</dbReference>
<feature type="repeat" description="TPR" evidence="1">
    <location>
        <begin position="120"/>
        <end position="153"/>
    </location>
</feature>
<feature type="repeat" description="TPR" evidence="1">
    <location>
        <begin position="277"/>
        <end position="310"/>
    </location>
</feature>
<organism evidence="3 4">
    <name type="scientific">Iningainema tapete BLCC-T55</name>
    <dbReference type="NCBI Taxonomy" id="2748662"/>
    <lineage>
        <taxon>Bacteria</taxon>
        <taxon>Bacillati</taxon>
        <taxon>Cyanobacteriota</taxon>
        <taxon>Cyanophyceae</taxon>
        <taxon>Nostocales</taxon>
        <taxon>Scytonemataceae</taxon>
        <taxon>Iningainema tapete</taxon>
    </lineage>
</organism>
<evidence type="ECO:0000313" key="3">
    <source>
        <dbReference type="EMBL" id="MBD2773299.1"/>
    </source>
</evidence>
<dbReference type="Proteomes" id="UP000629098">
    <property type="component" value="Unassembled WGS sequence"/>
</dbReference>
<proteinExistence type="predicted"/>